<dbReference type="PANTHER" id="PTHR11748:SF111">
    <property type="entry name" value="D-LACTATE DEHYDROGENASE, MITOCHONDRIAL-RELATED"/>
    <property type="match status" value="1"/>
</dbReference>
<evidence type="ECO:0000256" key="7">
    <source>
        <dbReference type="ARBA" id="ARBA00038897"/>
    </source>
</evidence>
<keyword evidence="5" id="KW-0809">Transit peptide</keyword>
<reference evidence="9 10" key="1">
    <citation type="submission" date="2018-10" db="EMBL/GenBank/DDBJ databases">
        <title>Co-occurring genomic capacity for anaerobic methane metabolism and dissimilatory sulfite reduction discovered in the Korarchaeota.</title>
        <authorList>
            <person name="Mckay L.J."/>
            <person name="Dlakic M."/>
            <person name="Fields M.W."/>
            <person name="Delmont T.O."/>
            <person name="Eren A.M."/>
            <person name="Jay Z.J."/>
            <person name="Klingelsmith K.B."/>
            <person name="Rusch D.B."/>
            <person name="Inskeep W.P."/>
        </authorList>
    </citation>
    <scope>NUCLEOTIDE SEQUENCE [LARGE SCALE GENOMIC DNA]</scope>
    <source>
        <strain evidence="9 10">WS</strain>
    </source>
</reference>
<dbReference type="GO" id="GO:0008720">
    <property type="term" value="F:D-lactate dehydrogenase (NAD+) activity"/>
    <property type="evidence" value="ECO:0007669"/>
    <property type="project" value="TreeGrafter"/>
</dbReference>
<dbReference type="EMBL" id="RCOR01000018">
    <property type="protein sequence ID" value="RSN69583.1"/>
    <property type="molecule type" value="Genomic_DNA"/>
</dbReference>
<evidence type="ECO:0000313" key="9">
    <source>
        <dbReference type="EMBL" id="RSN69583.1"/>
    </source>
</evidence>
<dbReference type="SUPFAM" id="SSF56176">
    <property type="entry name" value="FAD-binding/transporter-associated domain-like"/>
    <property type="match status" value="1"/>
</dbReference>
<dbReference type="InterPro" id="IPR016166">
    <property type="entry name" value="FAD-bd_PCMH"/>
</dbReference>
<sequence>MSGDNIEKALEELSSQLSGDQILREEVDRYAYSYDSSGVEYVPDAIIRPRKLEEVSIVLEIAEKYSVPVTPRGSGTSLVGGPLAVKGGLVLDMQGMNRVLEKDDSTGIIRVEAGIKLRDVNRLINGMFLPINPDGIGFSTIGGMIAEDAASPLSVRYGTMRDHVRGLEVVIPGGQMISLEQPGPPSKRNAMDLIIGSEGTLGVITSALIELSYRPEASISYSMELNDVSDSLAIYDAIRRAGIDIYGFEVYHNYKELIEEKEFVGVEAIGFLEIAGASECVEKWRGKVESILSETALEHSEVEAEEVEGIWVRREKIYELCRRKKVSMRVVSMLSYQHLVRDIVQEVDRTSSRMKIPSITVIDPPLGWVTAIFLYNSRDPKEVERTERAASNLIEDATSLGASLGFGTGVGVYKLDENYDEGYLSIMKAIKGVLDPHGIMNPEKLI</sequence>
<dbReference type="Pfam" id="PF01565">
    <property type="entry name" value="FAD_binding_4"/>
    <property type="match status" value="1"/>
</dbReference>
<evidence type="ECO:0000313" key="10">
    <source>
        <dbReference type="Proteomes" id="UP000278149"/>
    </source>
</evidence>
<dbReference type="EC" id="1.1.2.4" evidence="7"/>
<dbReference type="PROSITE" id="PS51387">
    <property type="entry name" value="FAD_PCMH"/>
    <property type="match status" value="1"/>
</dbReference>
<dbReference type="RefSeq" id="WP_125741167.1">
    <property type="nucleotide sequence ID" value="NZ_RCOR01000018.1"/>
</dbReference>
<evidence type="ECO:0000256" key="1">
    <source>
        <dbReference type="ARBA" id="ARBA00001974"/>
    </source>
</evidence>
<dbReference type="GO" id="GO:0071949">
    <property type="term" value="F:FAD binding"/>
    <property type="evidence" value="ECO:0007669"/>
    <property type="project" value="InterPro"/>
</dbReference>
<comment type="cofactor">
    <cofactor evidence="1">
        <name>FAD</name>
        <dbReference type="ChEBI" id="CHEBI:57692"/>
    </cofactor>
</comment>
<evidence type="ECO:0000256" key="6">
    <source>
        <dbReference type="ARBA" id="ARBA00023002"/>
    </source>
</evidence>
<dbReference type="Gene3D" id="1.10.45.10">
    <property type="entry name" value="Vanillyl-alcohol Oxidase, Chain A, domain 4"/>
    <property type="match status" value="1"/>
</dbReference>
<comment type="caution">
    <text evidence="9">The sequence shown here is derived from an EMBL/GenBank/DDBJ whole genome shotgun (WGS) entry which is preliminary data.</text>
</comment>
<accession>A0A429G720</accession>
<evidence type="ECO:0000256" key="2">
    <source>
        <dbReference type="ARBA" id="ARBA00008000"/>
    </source>
</evidence>
<proteinExistence type="inferred from homology"/>
<dbReference type="AlphaFoldDB" id="A0A429G720"/>
<name>A0A429G720_9CREN</name>
<dbReference type="Gene3D" id="3.30.465.10">
    <property type="match status" value="1"/>
</dbReference>
<evidence type="ECO:0000256" key="5">
    <source>
        <dbReference type="ARBA" id="ARBA00022946"/>
    </source>
</evidence>
<dbReference type="InterPro" id="IPR016169">
    <property type="entry name" value="FAD-bd_PCMH_sub2"/>
</dbReference>
<dbReference type="InterPro" id="IPR036318">
    <property type="entry name" value="FAD-bd_PCMH-like_sf"/>
</dbReference>
<dbReference type="InterPro" id="IPR016164">
    <property type="entry name" value="FAD-linked_Oxase-like_C"/>
</dbReference>
<protein>
    <recommendedName>
        <fullName evidence="7">D-lactate dehydrogenase (cytochrome)</fullName>
        <ecNumber evidence="7">1.1.2.4</ecNumber>
    </recommendedName>
</protein>
<dbReference type="SUPFAM" id="SSF55103">
    <property type="entry name" value="FAD-linked oxidases, C-terminal domain"/>
    <property type="match status" value="1"/>
</dbReference>
<evidence type="ECO:0000259" key="8">
    <source>
        <dbReference type="PROSITE" id="PS51387"/>
    </source>
</evidence>
<evidence type="ECO:0000256" key="4">
    <source>
        <dbReference type="ARBA" id="ARBA00022827"/>
    </source>
</evidence>
<dbReference type="GO" id="GO:0004458">
    <property type="term" value="F:D-lactate dehydrogenase (cytochrome) activity"/>
    <property type="evidence" value="ECO:0007669"/>
    <property type="project" value="UniProtKB-EC"/>
</dbReference>
<keyword evidence="4" id="KW-0274">FAD</keyword>
<dbReference type="InterPro" id="IPR004113">
    <property type="entry name" value="FAD-bd_oxidored_4_C"/>
</dbReference>
<dbReference type="InterPro" id="IPR006094">
    <property type="entry name" value="Oxid_FAD_bind_N"/>
</dbReference>
<dbReference type="GO" id="GO:1903457">
    <property type="term" value="P:lactate catabolic process"/>
    <property type="evidence" value="ECO:0007669"/>
    <property type="project" value="TreeGrafter"/>
</dbReference>
<dbReference type="Pfam" id="PF02913">
    <property type="entry name" value="FAD-oxidase_C"/>
    <property type="match status" value="1"/>
</dbReference>
<keyword evidence="3" id="KW-0285">Flavoprotein</keyword>
<feature type="domain" description="FAD-binding PCMH-type" evidence="8">
    <location>
        <begin position="39"/>
        <end position="214"/>
    </location>
</feature>
<gene>
    <name evidence="9" type="ORF">D9Q81_02980</name>
</gene>
<keyword evidence="6" id="KW-0560">Oxidoreductase</keyword>
<organism evidence="9 10">
    <name type="scientific">Candidatus Korarchaeum cryptofilum</name>
    <dbReference type="NCBI Taxonomy" id="498846"/>
    <lineage>
        <taxon>Archaea</taxon>
        <taxon>Thermoproteota</taxon>
        <taxon>Candidatus Korarchaeia</taxon>
        <taxon>Candidatus Korarchaeales</taxon>
        <taxon>Candidatus Korarchaeaceae</taxon>
        <taxon>Candidatus Korarchaeum</taxon>
    </lineage>
</organism>
<dbReference type="Proteomes" id="UP000278149">
    <property type="component" value="Unassembled WGS sequence"/>
</dbReference>
<evidence type="ECO:0000256" key="3">
    <source>
        <dbReference type="ARBA" id="ARBA00022630"/>
    </source>
</evidence>
<comment type="similarity">
    <text evidence="2">Belongs to the FAD-binding oxidoreductase/transferase type 4 family.</text>
</comment>
<dbReference type="PANTHER" id="PTHR11748">
    <property type="entry name" value="D-LACTATE DEHYDROGENASE"/>
    <property type="match status" value="1"/>
</dbReference>
<dbReference type="InterPro" id="IPR016171">
    <property type="entry name" value="Vanillyl_alc_oxidase_C-sub2"/>
</dbReference>